<dbReference type="FunFam" id="1.10.3660.10:FF:000003">
    <property type="entry name" value="Prephenate dehydrogenase"/>
    <property type="match status" value="1"/>
</dbReference>
<dbReference type="PANTHER" id="PTHR21363:SF0">
    <property type="entry name" value="PREPHENATE DEHYDROGENASE [NADP(+)]"/>
    <property type="match status" value="1"/>
</dbReference>
<keyword evidence="7" id="KW-0560">Oxidoreductase</keyword>
<evidence type="ECO:0000256" key="3">
    <source>
        <dbReference type="ARBA" id="ARBA00012068"/>
    </source>
</evidence>
<comment type="caution">
    <text evidence="13">The sequence shown here is derived from an EMBL/GenBank/DDBJ whole genome shotgun (WGS) entry which is preliminary data.</text>
</comment>
<evidence type="ECO:0000256" key="7">
    <source>
        <dbReference type="ARBA" id="ARBA00023002"/>
    </source>
</evidence>
<comment type="pathway">
    <text evidence="1">Amino-acid biosynthesis; L-tyrosine biosynthesis; (4-hydroxyphenyl)pyruvate from prephenate (NAD(+) route): step 1/1.</text>
</comment>
<protein>
    <recommendedName>
        <fullName evidence="4">Prephenate dehydrogenase</fullName>
        <ecNumber evidence="3">1.3.1.12</ecNumber>
    </recommendedName>
</protein>
<dbReference type="InterPro" id="IPR008927">
    <property type="entry name" value="6-PGluconate_DH-like_C_sf"/>
</dbReference>
<dbReference type="FunFam" id="3.40.50.720:FF:000208">
    <property type="entry name" value="Prephenate dehydrogenase"/>
    <property type="match status" value="1"/>
</dbReference>
<dbReference type="AlphaFoldDB" id="A0A917JFP0"/>
<dbReference type="GO" id="GO:0004665">
    <property type="term" value="F:prephenate dehydrogenase (NADP+) activity"/>
    <property type="evidence" value="ECO:0007669"/>
    <property type="project" value="InterPro"/>
</dbReference>
<dbReference type="Proteomes" id="UP000622610">
    <property type="component" value="Unassembled WGS sequence"/>
</dbReference>
<evidence type="ECO:0000256" key="9">
    <source>
        <dbReference type="ARBA" id="ARBA00023141"/>
    </source>
</evidence>
<dbReference type="InterPro" id="IPR046826">
    <property type="entry name" value="PDH_N"/>
</dbReference>
<evidence type="ECO:0000256" key="1">
    <source>
        <dbReference type="ARBA" id="ARBA00005067"/>
    </source>
</evidence>
<feature type="domain" description="Prephenate/arogenate dehydrogenase" evidence="11">
    <location>
        <begin position="3"/>
        <end position="289"/>
    </location>
</feature>
<dbReference type="SUPFAM" id="SSF48179">
    <property type="entry name" value="6-phosphogluconate dehydrogenase C-terminal domain-like"/>
    <property type="match status" value="1"/>
</dbReference>
<dbReference type="PANTHER" id="PTHR21363">
    <property type="entry name" value="PREPHENATE DEHYDROGENASE"/>
    <property type="match status" value="1"/>
</dbReference>
<dbReference type="PROSITE" id="PS51257">
    <property type="entry name" value="PROKAR_LIPOPROTEIN"/>
    <property type="match status" value="1"/>
</dbReference>
<evidence type="ECO:0000259" key="11">
    <source>
        <dbReference type="PROSITE" id="PS51176"/>
    </source>
</evidence>
<proteinExistence type="inferred from homology"/>
<evidence type="ECO:0000256" key="2">
    <source>
        <dbReference type="ARBA" id="ARBA00007964"/>
    </source>
</evidence>
<feature type="domain" description="ACT" evidence="12">
    <location>
        <begin position="294"/>
        <end position="364"/>
    </location>
</feature>
<dbReference type="GO" id="GO:0070403">
    <property type="term" value="F:NAD+ binding"/>
    <property type="evidence" value="ECO:0007669"/>
    <property type="project" value="InterPro"/>
</dbReference>
<dbReference type="InterPro" id="IPR036291">
    <property type="entry name" value="NAD(P)-bd_dom_sf"/>
</dbReference>
<dbReference type="NCBIfam" id="NF005107">
    <property type="entry name" value="PRK06545.1-5"/>
    <property type="match status" value="1"/>
</dbReference>
<dbReference type="EMBL" id="BMDT01000001">
    <property type="protein sequence ID" value="GGI64811.1"/>
    <property type="molecule type" value="Genomic_DNA"/>
</dbReference>
<evidence type="ECO:0000256" key="4">
    <source>
        <dbReference type="ARBA" id="ARBA00016891"/>
    </source>
</evidence>
<dbReference type="InterPro" id="IPR050812">
    <property type="entry name" value="Preph/Arog_dehydrog"/>
</dbReference>
<evidence type="ECO:0000313" key="14">
    <source>
        <dbReference type="Proteomes" id="UP000622610"/>
    </source>
</evidence>
<comment type="similarity">
    <text evidence="2">Belongs to the prephenate/arogenate dehydrogenase family.</text>
</comment>
<dbReference type="EC" id="1.3.1.12" evidence="3"/>
<keyword evidence="8" id="KW-0520">NAD</keyword>
<evidence type="ECO:0000259" key="12">
    <source>
        <dbReference type="PROSITE" id="PS51671"/>
    </source>
</evidence>
<reference evidence="13" key="1">
    <citation type="journal article" date="2014" name="Int. J. Syst. Evol. Microbiol.">
        <title>Complete genome sequence of Corynebacterium casei LMG S-19264T (=DSM 44701T), isolated from a smear-ripened cheese.</title>
        <authorList>
            <consortium name="US DOE Joint Genome Institute (JGI-PGF)"/>
            <person name="Walter F."/>
            <person name="Albersmeier A."/>
            <person name="Kalinowski J."/>
            <person name="Ruckert C."/>
        </authorList>
    </citation>
    <scope>NUCLEOTIDE SEQUENCE</scope>
    <source>
        <strain evidence="13">CCM 8433</strain>
    </source>
</reference>
<dbReference type="GO" id="GO:0006571">
    <property type="term" value="P:tyrosine biosynthetic process"/>
    <property type="evidence" value="ECO:0007669"/>
    <property type="project" value="UniProtKB-KW"/>
</dbReference>
<dbReference type="CDD" id="cd04909">
    <property type="entry name" value="ACT_PDH-BS"/>
    <property type="match status" value="1"/>
</dbReference>
<keyword evidence="5" id="KW-0827">Tyrosine biosynthesis</keyword>
<reference evidence="13" key="2">
    <citation type="submission" date="2020-09" db="EMBL/GenBank/DDBJ databases">
        <authorList>
            <person name="Sun Q."/>
            <person name="Sedlacek I."/>
        </authorList>
    </citation>
    <scope>NUCLEOTIDE SEQUENCE</scope>
    <source>
        <strain evidence="13">CCM 8433</strain>
    </source>
</reference>
<dbReference type="Gene3D" id="3.40.50.720">
    <property type="entry name" value="NAD(P)-binding Rossmann-like Domain"/>
    <property type="match status" value="1"/>
</dbReference>
<dbReference type="Pfam" id="PF02153">
    <property type="entry name" value="PDH_N"/>
    <property type="match status" value="1"/>
</dbReference>
<dbReference type="InterPro" id="IPR002912">
    <property type="entry name" value="ACT_dom"/>
</dbReference>
<dbReference type="SUPFAM" id="SSF51735">
    <property type="entry name" value="NAD(P)-binding Rossmann-fold domains"/>
    <property type="match status" value="1"/>
</dbReference>
<dbReference type="Gene3D" id="1.10.3660.10">
    <property type="entry name" value="6-phosphogluconate dehydrogenase C-terminal like domain"/>
    <property type="match status" value="1"/>
</dbReference>
<organism evidence="13 14">
    <name type="scientific">Enterococcus alcedinis</name>
    <dbReference type="NCBI Taxonomy" id="1274384"/>
    <lineage>
        <taxon>Bacteria</taxon>
        <taxon>Bacillati</taxon>
        <taxon>Bacillota</taxon>
        <taxon>Bacilli</taxon>
        <taxon>Lactobacillales</taxon>
        <taxon>Enterococcaceae</taxon>
        <taxon>Enterococcus</taxon>
    </lineage>
</organism>
<dbReference type="PROSITE" id="PS51176">
    <property type="entry name" value="PDH_ADH"/>
    <property type="match status" value="1"/>
</dbReference>
<evidence type="ECO:0000256" key="10">
    <source>
        <dbReference type="ARBA" id="ARBA00049260"/>
    </source>
</evidence>
<dbReference type="GO" id="GO:0008977">
    <property type="term" value="F:prephenate dehydrogenase (NAD+) activity"/>
    <property type="evidence" value="ECO:0007669"/>
    <property type="project" value="UniProtKB-EC"/>
</dbReference>
<dbReference type="RefSeq" id="WP_188366639.1">
    <property type="nucleotide sequence ID" value="NZ_BMDT01000001.1"/>
</dbReference>
<keyword evidence="9" id="KW-0057">Aromatic amino acid biosynthesis</keyword>
<dbReference type="PROSITE" id="PS51671">
    <property type="entry name" value="ACT"/>
    <property type="match status" value="1"/>
</dbReference>
<accession>A0A917JFP0</accession>
<keyword evidence="14" id="KW-1185">Reference proteome</keyword>
<dbReference type="Pfam" id="PF20463">
    <property type="entry name" value="PDH_C"/>
    <property type="match status" value="1"/>
</dbReference>
<evidence type="ECO:0000313" key="13">
    <source>
        <dbReference type="EMBL" id="GGI64811.1"/>
    </source>
</evidence>
<sequence>MQKNVLIVGLGLIGSSLASCIKGAHPSCVLYGWDYLAETKATALKEGIVDRVSASFEEAACLADIIILAVPVKTSLTYLATLATLPLRENVLVTDTGSTKEEIVSFAIQQPYTFVGGHPMAGSHKSGIQARDERLFEEAYYILTPTQSADSEQEIVLKELLKGTRAKFLSMSASEHDQITGMLSHFPHIVAAALVNQADHFNLTYPRSKQLAAGGFRDITRIASSDPQMWTDILLSNHDVLVERIDEWQARMSIVREWLIQGNTAAIYDFFERARDTRERLPIHQKGSIPAFYDLFIDIPDSPGIIGEVTSLLGTANLSLVNLRILETREEIIGVLQLSFKNQKDQCIGQQLITANTPYRCWIK</sequence>
<comment type="catalytic activity">
    <reaction evidence="10">
        <text>prephenate + NAD(+) = 3-(4-hydroxyphenyl)pyruvate + CO2 + NADH</text>
        <dbReference type="Rhea" id="RHEA:13869"/>
        <dbReference type="ChEBI" id="CHEBI:16526"/>
        <dbReference type="ChEBI" id="CHEBI:29934"/>
        <dbReference type="ChEBI" id="CHEBI:36242"/>
        <dbReference type="ChEBI" id="CHEBI:57540"/>
        <dbReference type="ChEBI" id="CHEBI:57945"/>
        <dbReference type="EC" id="1.3.1.12"/>
    </reaction>
</comment>
<evidence type="ECO:0000256" key="5">
    <source>
        <dbReference type="ARBA" id="ARBA00022498"/>
    </source>
</evidence>
<dbReference type="SUPFAM" id="SSF55021">
    <property type="entry name" value="ACT-like"/>
    <property type="match status" value="1"/>
</dbReference>
<dbReference type="InterPro" id="IPR045865">
    <property type="entry name" value="ACT-like_dom_sf"/>
</dbReference>
<evidence type="ECO:0000256" key="6">
    <source>
        <dbReference type="ARBA" id="ARBA00022605"/>
    </source>
</evidence>
<keyword evidence="6" id="KW-0028">Amino-acid biosynthesis</keyword>
<gene>
    <name evidence="13" type="primary">tyrA</name>
    <name evidence="13" type="ORF">GCM10011482_04650</name>
</gene>
<evidence type="ECO:0000256" key="8">
    <source>
        <dbReference type="ARBA" id="ARBA00023027"/>
    </source>
</evidence>
<name>A0A917JFP0_9ENTE</name>
<dbReference type="InterPro" id="IPR046825">
    <property type="entry name" value="PDH_C"/>
</dbReference>
<dbReference type="InterPro" id="IPR003099">
    <property type="entry name" value="Prephen_DH"/>
</dbReference>